<dbReference type="GO" id="GO:0003677">
    <property type="term" value="F:DNA binding"/>
    <property type="evidence" value="ECO:0007669"/>
    <property type="project" value="InterPro"/>
</dbReference>
<dbReference type="GeneID" id="92279581"/>
<dbReference type="SUPFAM" id="SSF47413">
    <property type="entry name" value="lambda repressor-like DNA-binding domains"/>
    <property type="match status" value="1"/>
</dbReference>
<evidence type="ECO:0000313" key="4">
    <source>
        <dbReference type="Proteomes" id="UP000179588"/>
    </source>
</evidence>
<gene>
    <name evidence="3" type="ORF">A3Q29_15990</name>
    <name evidence="2" type="ORF">RG298_000633</name>
</gene>
<organism evidence="3 4">
    <name type="scientific">Providencia stuartii</name>
    <dbReference type="NCBI Taxonomy" id="588"/>
    <lineage>
        <taxon>Bacteria</taxon>
        <taxon>Pseudomonadati</taxon>
        <taxon>Pseudomonadota</taxon>
        <taxon>Gammaproteobacteria</taxon>
        <taxon>Enterobacterales</taxon>
        <taxon>Morganellaceae</taxon>
        <taxon>Providencia</taxon>
    </lineage>
</organism>
<reference evidence="2" key="2">
    <citation type="submission" date="2024-02" db="EMBL/GenBank/DDBJ databases">
        <authorList>
            <consortium name="Clinical and Environmental Microbiology Branch: Whole genome sequencing antimicrobial resistance pathogens in the healthcare setting"/>
        </authorList>
    </citation>
    <scope>NUCLEOTIDE SEQUENCE</scope>
    <source>
        <strain evidence="2">2021GO-0154</strain>
    </source>
</reference>
<keyword evidence="4" id="KW-1185">Reference proteome</keyword>
<evidence type="ECO:0000313" key="2">
    <source>
        <dbReference type="EMBL" id="EMJ5132962.1"/>
    </source>
</evidence>
<dbReference type="CDD" id="cd00093">
    <property type="entry name" value="HTH_XRE"/>
    <property type="match status" value="1"/>
</dbReference>
<dbReference type="Proteomes" id="UP000179588">
    <property type="component" value="Unassembled WGS sequence"/>
</dbReference>
<comment type="caution">
    <text evidence="3">The sequence shown here is derived from an EMBL/GenBank/DDBJ whole genome shotgun (WGS) entry which is preliminary data.</text>
</comment>
<dbReference type="SMART" id="SM00530">
    <property type="entry name" value="HTH_XRE"/>
    <property type="match status" value="1"/>
</dbReference>
<accession>A0A1S1HUS7</accession>
<name>A0A1S1HUS7_PROST</name>
<dbReference type="OrthoDB" id="6466804at2"/>
<reference evidence="3 4" key="1">
    <citation type="submission" date="2016-03" db="EMBL/GenBank/DDBJ databases">
        <title>Genome sequence of Providencia stuartii strain, isolated from the salivary glands of larval Lucilia sericata.</title>
        <authorList>
            <person name="Yuan Y."/>
            <person name="Zhang Y."/>
            <person name="Fu S."/>
            <person name="Crippen T.L."/>
            <person name="Visi D."/>
            <person name="Benbow M.E."/>
            <person name="Allen M."/>
            <person name="Tomberlin J.K."/>
            <person name="Sze S.-H."/>
            <person name="Tarone A.M."/>
        </authorList>
    </citation>
    <scope>NUCLEOTIDE SEQUENCE [LARGE SCALE GENOMIC DNA]</scope>
    <source>
        <strain evidence="3 4">Crippen</strain>
    </source>
</reference>
<dbReference type="AlphaFoldDB" id="A0A1S1HUS7"/>
<dbReference type="Gene3D" id="1.10.260.40">
    <property type="entry name" value="lambda repressor-like DNA-binding domains"/>
    <property type="match status" value="1"/>
</dbReference>
<evidence type="ECO:0000259" key="1">
    <source>
        <dbReference type="PROSITE" id="PS50943"/>
    </source>
</evidence>
<sequence>MTKNKELLRKEIGSFLKKARKNQSLTGHQLGRLMQVSQQQISRYERGESGINIETLDVMLDILGKSWSEFFFSVMINYSDDMMEMRIQERKHFL</sequence>
<protein>
    <submittedName>
        <fullName evidence="2 3">Transcriptional regulator</fullName>
    </submittedName>
</protein>
<proteinExistence type="predicted"/>
<dbReference type="InterPro" id="IPR001387">
    <property type="entry name" value="Cro/C1-type_HTH"/>
</dbReference>
<dbReference type="EMBL" id="LVIE01000079">
    <property type="protein sequence ID" value="OHT25073.1"/>
    <property type="molecule type" value="Genomic_DNA"/>
</dbReference>
<feature type="domain" description="HTH cro/C1-type" evidence="1">
    <location>
        <begin position="16"/>
        <end position="70"/>
    </location>
</feature>
<dbReference type="InterPro" id="IPR010982">
    <property type="entry name" value="Lambda_DNA-bd_dom_sf"/>
</dbReference>
<evidence type="ECO:0000313" key="3">
    <source>
        <dbReference type="EMBL" id="OHT25073.1"/>
    </source>
</evidence>
<dbReference type="Pfam" id="PF01381">
    <property type="entry name" value="HTH_3"/>
    <property type="match status" value="1"/>
</dbReference>
<dbReference type="PROSITE" id="PS50943">
    <property type="entry name" value="HTH_CROC1"/>
    <property type="match status" value="1"/>
</dbReference>
<dbReference type="RefSeq" id="WP_070926103.1">
    <property type="nucleotide sequence ID" value="NZ_CANMXG010000002.1"/>
</dbReference>
<dbReference type="EMBL" id="ABMABF030000002">
    <property type="protein sequence ID" value="EMJ5132962.1"/>
    <property type="molecule type" value="Genomic_DNA"/>
</dbReference>